<dbReference type="OrthoDB" id="49395at2759"/>
<keyword evidence="16" id="KW-1185">Reference proteome</keyword>
<dbReference type="SUPFAM" id="SSF90257">
    <property type="entry name" value="Myosin rod fragments"/>
    <property type="match status" value="1"/>
</dbReference>
<evidence type="ECO:0000256" key="7">
    <source>
        <dbReference type="ARBA" id="ARBA00022583"/>
    </source>
</evidence>
<keyword evidence="11" id="KW-0206">Cytoskeleton</keyword>
<feature type="region of interest" description="Disordered" evidence="13">
    <location>
        <begin position="196"/>
        <end position="219"/>
    </location>
</feature>
<dbReference type="Gene3D" id="1.20.5.340">
    <property type="match status" value="1"/>
</dbReference>
<evidence type="ECO:0000313" key="15">
    <source>
        <dbReference type="EMBL" id="CAD7242207.1"/>
    </source>
</evidence>
<dbReference type="InterPro" id="IPR008636">
    <property type="entry name" value="Hook_C"/>
</dbReference>
<dbReference type="GO" id="GO:0005874">
    <property type="term" value="C:microtubule"/>
    <property type="evidence" value="ECO:0007669"/>
    <property type="project" value="UniProtKB-KW"/>
</dbReference>
<evidence type="ECO:0000256" key="9">
    <source>
        <dbReference type="ARBA" id="ARBA00022753"/>
    </source>
</evidence>
<organism evidence="15">
    <name type="scientific">Darwinula stevensoni</name>
    <dbReference type="NCBI Taxonomy" id="69355"/>
    <lineage>
        <taxon>Eukaryota</taxon>
        <taxon>Metazoa</taxon>
        <taxon>Ecdysozoa</taxon>
        <taxon>Arthropoda</taxon>
        <taxon>Crustacea</taxon>
        <taxon>Oligostraca</taxon>
        <taxon>Ostracoda</taxon>
        <taxon>Podocopa</taxon>
        <taxon>Podocopida</taxon>
        <taxon>Darwinulocopina</taxon>
        <taxon>Darwinuloidea</taxon>
        <taxon>Darwinulidae</taxon>
        <taxon>Darwinula</taxon>
    </lineage>
</organism>
<evidence type="ECO:0000259" key="14">
    <source>
        <dbReference type="PROSITE" id="PS50021"/>
    </source>
</evidence>
<evidence type="ECO:0000256" key="5">
    <source>
        <dbReference type="ARBA" id="ARBA00018971"/>
    </source>
</evidence>
<feature type="coiled-coil region" evidence="12">
    <location>
        <begin position="227"/>
        <end position="515"/>
    </location>
</feature>
<dbReference type="Proteomes" id="UP000677054">
    <property type="component" value="Unassembled WGS sequence"/>
</dbReference>
<comment type="similarity">
    <text evidence="3">Belongs to the hook family.</text>
</comment>
<evidence type="ECO:0000256" key="6">
    <source>
        <dbReference type="ARBA" id="ARBA00022490"/>
    </source>
</evidence>
<reference evidence="15" key="1">
    <citation type="submission" date="2020-11" db="EMBL/GenBank/DDBJ databases">
        <authorList>
            <person name="Tran Van P."/>
        </authorList>
    </citation>
    <scope>NUCLEOTIDE SEQUENCE</scope>
</reference>
<comment type="subunit">
    <text evidence="4">Homodimer. Interacts with microtubules via its N-terminus.</text>
</comment>
<keyword evidence="8" id="KW-0493">Microtubule</keyword>
<proteinExistence type="inferred from homology"/>
<dbReference type="GO" id="GO:0051959">
    <property type="term" value="F:dynein light intermediate chain binding"/>
    <property type="evidence" value="ECO:0007669"/>
    <property type="project" value="TreeGrafter"/>
</dbReference>
<evidence type="ECO:0000256" key="8">
    <source>
        <dbReference type="ARBA" id="ARBA00022701"/>
    </source>
</evidence>
<keyword evidence="10 12" id="KW-0175">Coiled coil</keyword>
<dbReference type="PANTHER" id="PTHR18947">
    <property type="entry name" value="HOOK PROTEINS"/>
    <property type="match status" value="1"/>
</dbReference>
<dbReference type="EMBL" id="CAJPEV010000232">
    <property type="protein sequence ID" value="CAG0882735.1"/>
    <property type="molecule type" value="Genomic_DNA"/>
</dbReference>
<dbReference type="AlphaFoldDB" id="A0A7R8ZZL2"/>
<dbReference type="GO" id="GO:0005813">
    <property type="term" value="C:centrosome"/>
    <property type="evidence" value="ECO:0007669"/>
    <property type="project" value="TreeGrafter"/>
</dbReference>
<evidence type="ECO:0000256" key="2">
    <source>
        <dbReference type="ARBA" id="ARBA00004245"/>
    </source>
</evidence>
<dbReference type="GO" id="GO:0005768">
    <property type="term" value="C:endosome"/>
    <property type="evidence" value="ECO:0007669"/>
    <property type="project" value="UniProtKB-SubCell"/>
</dbReference>
<dbReference type="PANTHER" id="PTHR18947:SF28">
    <property type="entry name" value="GIRDIN, ISOFORM A"/>
    <property type="match status" value="1"/>
</dbReference>
<keyword evidence="9" id="KW-0967">Endosome</keyword>
<evidence type="ECO:0000256" key="4">
    <source>
        <dbReference type="ARBA" id="ARBA00011241"/>
    </source>
</evidence>
<accession>A0A7R8ZZL2</accession>
<keyword evidence="7" id="KW-0254">Endocytosis</keyword>
<sequence length="695" mass="80356">MNLRSIVSLAICPGERFPFGYLRRRTPEGAEGMEKPVGSVWTEMKTEEKLHTLLSWMKNFQLASPHNSFTDLTSGEAIAELLNKIDGEFFTNDWLKSICFGTTDPFMKKRNLRITLERLEDGFSVRLKQQGDFPFPQEKDISEKRDVGQLVTLLQLVLWYSVHCEQSREIVTQIQQMDQALQTSIMMSITDIQHRSDVSSDTPDSIPGGIPKPGPNSIDISSNSDEVEKLRLENEDLKLSLVSTKESLLTMRSECDTLRRQLKEVERTVGGMPQTVPQLKIRIQELEDMIEKVESTKEELRQQVTELEKQLKTAKSGNMTLMQEQRRLQDEVDALRESQDKLTHLEKTVQNLSKSAEEVPLLRSRVQDLKEQCEEHLKEKIRLEETKRAMPRLQAELDKYAKELEGKGKQLEEETQKVAKERYDNKVLREKIQVLEMEKKSWLEEKEKWEETNLELGGGRLKADGLYDVPMDIKEKLLRLEHENEQLKAQESMDLKALQQKLHESREREEMLSASNKKAQEKVFELELQINDLPALSGDSAKEMERVYAQLHEKDVTIAALQDSLSRKTAEMDQMEERYKKYIVKAKMVLKAMDPQQGSGSSQSDVSCLREQLLEKQKLIDKLRDERERDKAIHETEQKLMASAFYNMGVQLEKQAMDRRLASLNVFATRREDESALRTIVPRGYPNDHTPASME</sequence>
<evidence type="ECO:0000313" key="16">
    <source>
        <dbReference type="Proteomes" id="UP000677054"/>
    </source>
</evidence>
<dbReference type="Gene3D" id="1.10.418.10">
    <property type="entry name" value="Calponin-like domain"/>
    <property type="match status" value="1"/>
</dbReference>
<dbReference type="GO" id="GO:0030705">
    <property type="term" value="P:cytoskeleton-dependent intracellular transport"/>
    <property type="evidence" value="ECO:0007669"/>
    <property type="project" value="InterPro"/>
</dbReference>
<evidence type="ECO:0000256" key="1">
    <source>
        <dbReference type="ARBA" id="ARBA00004177"/>
    </source>
</evidence>
<feature type="coiled-coil region" evidence="12">
    <location>
        <begin position="558"/>
        <end position="629"/>
    </location>
</feature>
<feature type="domain" description="Calponin-homology (CH)" evidence="14">
    <location>
        <begin position="47"/>
        <end position="161"/>
    </location>
</feature>
<dbReference type="PROSITE" id="PS50021">
    <property type="entry name" value="CH"/>
    <property type="match status" value="1"/>
</dbReference>
<dbReference type="SUPFAM" id="SSF116907">
    <property type="entry name" value="Hook domain"/>
    <property type="match status" value="1"/>
</dbReference>
<dbReference type="InterPro" id="IPR036872">
    <property type="entry name" value="CH_dom_sf"/>
</dbReference>
<dbReference type="GO" id="GO:0006897">
    <property type="term" value="P:endocytosis"/>
    <property type="evidence" value="ECO:0007669"/>
    <property type="project" value="UniProtKB-KW"/>
</dbReference>
<evidence type="ECO:0000256" key="12">
    <source>
        <dbReference type="SAM" id="Coils"/>
    </source>
</evidence>
<dbReference type="EMBL" id="LR899749">
    <property type="protein sequence ID" value="CAD7242207.1"/>
    <property type="molecule type" value="Genomic_DNA"/>
</dbReference>
<evidence type="ECO:0000256" key="13">
    <source>
        <dbReference type="SAM" id="MobiDB-lite"/>
    </source>
</evidence>
<dbReference type="GO" id="GO:0031122">
    <property type="term" value="P:cytoplasmic microtubule organization"/>
    <property type="evidence" value="ECO:0007669"/>
    <property type="project" value="InterPro"/>
</dbReference>
<dbReference type="Pfam" id="PF05622">
    <property type="entry name" value="HOOK"/>
    <property type="match status" value="2"/>
</dbReference>
<evidence type="ECO:0000256" key="11">
    <source>
        <dbReference type="ARBA" id="ARBA00023212"/>
    </source>
</evidence>
<dbReference type="Pfam" id="PF19047">
    <property type="entry name" value="HOOK_N"/>
    <property type="match status" value="1"/>
</dbReference>
<dbReference type="GO" id="GO:0008017">
    <property type="term" value="F:microtubule binding"/>
    <property type="evidence" value="ECO:0007669"/>
    <property type="project" value="InterPro"/>
</dbReference>
<gene>
    <name evidence="15" type="ORF">DSTB1V02_LOCUS2178</name>
</gene>
<evidence type="ECO:0000256" key="3">
    <source>
        <dbReference type="ARBA" id="ARBA00006946"/>
    </source>
</evidence>
<protein>
    <recommendedName>
        <fullName evidence="5">Protein hook</fullName>
    </recommendedName>
</protein>
<name>A0A7R8ZZL2_9CRUS</name>
<dbReference type="InterPro" id="IPR043936">
    <property type="entry name" value="HOOK_N"/>
</dbReference>
<evidence type="ECO:0000256" key="10">
    <source>
        <dbReference type="ARBA" id="ARBA00023054"/>
    </source>
</evidence>
<keyword evidence="6" id="KW-0963">Cytoplasm</keyword>
<dbReference type="InterPro" id="IPR001715">
    <property type="entry name" value="CH_dom"/>
</dbReference>
<comment type="subcellular location">
    <subcellularLocation>
        <location evidence="2">Cytoplasm</location>
        <location evidence="2">Cytoskeleton</location>
    </subcellularLocation>
    <subcellularLocation>
        <location evidence="1">Endosome</location>
    </subcellularLocation>
</comment>